<dbReference type="RefSeq" id="WP_089829203.1">
    <property type="nucleotide sequence ID" value="NZ_FNBN01000001.1"/>
</dbReference>
<proteinExistence type="predicted"/>
<evidence type="ECO:0000313" key="1">
    <source>
        <dbReference type="EMBL" id="SDF18363.1"/>
    </source>
</evidence>
<dbReference type="AlphaFoldDB" id="A0A1G7J0G9"/>
<dbReference type="EMBL" id="FNBN01000001">
    <property type="protein sequence ID" value="SDF18363.1"/>
    <property type="molecule type" value="Genomic_DNA"/>
</dbReference>
<sequence length="233" mass="25931">MNASKDQSVEGKANAESVLQKIALTNKDKAESIRKSIAFSNLTDADFKDLNLSGDDVAILTKASAAKTEGKVAADPIVERIGKRDADMAKKLHQLVYDGLLKEEDFQNLYEIVPDDLSVLSLYTGVRTSRKLLYLNYDAITQTVNPDIKPQDKFTGITAHEMMHIYFGYQNSFSSLKWAVIRDKLGADKSVLGTSRCSAGTGHEYYNKEDEATCDEQKKFYNADLDKPKNAFP</sequence>
<dbReference type="OrthoDB" id="9818551at2"/>
<organism evidence="1 2">
    <name type="scientific">Chitinophaga filiformis</name>
    <name type="common">Myxococcus filiformis</name>
    <name type="synonym">Flexibacter filiformis</name>
    <dbReference type="NCBI Taxonomy" id="104663"/>
    <lineage>
        <taxon>Bacteria</taxon>
        <taxon>Pseudomonadati</taxon>
        <taxon>Bacteroidota</taxon>
        <taxon>Chitinophagia</taxon>
        <taxon>Chitinophagales</taxon>
        <taxon>Chitinophagaceae</taxon>
        <taxon>Chitinophaga</taxon>
    </lineage>
</organism>
<dbReference type="STRING" id="104663.SAMN04488121_1011054"/>
<gene>
    <name evidence="1" type="ORF">SAMN04488121_1011054</name>
</gene>
<name>A0A1G7J0G9_CHIFI</name>
<protein>
    <submittedName>
        <fullName evidence="1">Uncharacterized protein</fullName>
    </submittedName>
</protein>
<accession>A0A1G7J0G9</accession>
<dbReference type="Proteomes" id="UP000199045">
    <property type="component" value="Unassembled WGS sequence"/>
</dbReference>
<evidence type="ECO:0000313" key="2">
    <source>
        <dbReference type="Proteomes" id="UP000199045"/>
    </source>
</evidence>
<reference evidence="1 2" key="1">
    <citation type="submission" date="2016-10" db="EMBL/GenBank/DDBJ databases">
        <authorList>
            <person name="de Groot N.N."/>
        </authorList>
    </citation>
    <scope>NUCLEOTIDE SEQUENCE [LARGE SCALE GENOMIC DNA]</scope>
    <source>
        <strain evidence="1 2">DSM 527</strain>
    </source>
</reference>